<dbReference type="GO" id="GO:0000166">
    <property type="term" value="F:nucleotide binding"/>
    <property type="evidence" value="ECO:0007669"/>
    <property type="project" value="UniProtKB-KW"/>
</dbReference>
<dbReference type="InterPro" id="IPR050071">
    <property type="entry name" value="Dehydroquinate_synthase"/>
</dbReference>
<dbReference type="InterPro" id="IPR016037">
    <property type="entry name" value="DHQ_synth_AroB"/>
</dbReference>
<dbReference type="Gene3D" id="3.40.50.1970">
    <property type="match status" value="1"/>
</dbReference>
<organism evidence="22 23">
    <name type="scientific">Dielma fastidiosa</name>
    <dbReference type="NCBI Taxonomy" id="1034346"/>
    <lineage>
        <taxon>Bacteria</taxon>
        <taxon>Bacillati</taxon>
        <taxon>Bacillota</taxon>
        <taxon>Erysipelotrichia</taxon>
        <taxon>Erysipelotrichales</taxon>
        <taxon>Erysipelotrichaceae</taxon>
        <taxon>Dielma</taxon>
    </lineage>
</organism>
<evidence type="ECO:0000256" key="14">
    <source>
        <dbReference type="ARBA" id="ARBA00022833"/>
    </source>
</evidence>
<dbReference type="GO" id="GO:0009423">
    <property type="term" value="P:chorismate biosynthetic process"/>
    <property type="evidence" value="ECO:0007669"/>
    <property type="project" value="UniProtKB-UniRule"/>
</dbReference>
<evidence type="ECO:0000256" key="12">
    <source>
        <dbReference type="ARBA" id="ARBA00022723"/>
    </source>
</evidence>
<evidence type="ECO:0000256" key="16">
    <source>
        <dbReference type="ARBA" id="ARBA00023141"/>
    </source>
</evidence>
<dbReference type="InterPro" id="IPR056179">
    <property type="entry name" value="DHQS_C"/>
</dbReference>
<evidence type="ECO:0000256" key="3">
    <source>
        <dbReference type="ARBA" id="ARBA00001941"/>
    </source>
</evidence>
<evidence type="ECO:0000256" key="5">
    <source>
        <dbReference type="ARBA" id="ARBA00004496"/>
    </source>
</evidence>
<evidence type="ECO:0000256" key="11">
    <source>
        <dbReference type="ARBA" id="ARBA00022605"/>
    </source>
</evidence>
<dbReference type="GeneID" id="94441183"/>
<dbReference type="NCBIfam" id="TIGR01357">
    <property type="entry name" value="aroB"/>
    <property type="match status" value="1"/>
</dbReference>
<evidence type="ECO:0000256" key="15">
    <source>
        <dbReference type="ARBA" id="ARBA00023027"/>
    </source>
</evidence>
<keyword evidence="11" id="KW-0028">Amino-acid biosynthesis</keyword>
<evidence type="ECO:0000256" key="6">
    <source>
        <dbReference type="ARBA" id="ARBA00004661"/>
    </source>
</evidence>
<dbReference type="PIRSF" id="PIRSF001455">
    <property type="entry name" value="DHQ_synth"/>
    <property type="match status" value="1"/>
</dbReference>
<keyword evidence="23" id="KW-1185">Reference proteome</keyword>
<accession>A0A2V2EWT5</accession>
<protein>
    <recommendedName>
        <fullName evidence="9 19">3-dehydroquinate synthase</fullName>
        <ecNumber evidence="8 19">4.2.3.4</ecNumber>
    </recommendedName>
</protein>
<evidence type="ECO:0000259" key="21">
    <source>
        <dbReference type="Pfam" id="PF24621"/>
    </source>
</evidence>
<keyword evidence="14" id="KW-0862">Zinc</keyword>
<dbReference type="Pfam" id="PF24621">
    <property type="entry name" value="DHQS_C"/>
    <property type="match status" value="1"/>
</dbReference>
<reference evidence="22 23" key="1">
    <citation type="submission" date="2018-05" db="EMBL/GenBank/DDBJ databases">
        <title>Genomic Encyclopedia of Type Strains, Phase IV (KMG-IV): sequencing the most valuable type-strain genomes for metagenomic binning, comparative biology and taxonomic classification.</title>
        <authorList>
            <person name="Goeker M."/>
        </authorList>
    </citation>
    <scope>NUCLEOTIDE SEQUENCE [LARGE SCALE GENOMIC DNA]</scope>
    <source>
        <strain evidence="22 23">JC118</strain>
    </source>
</reference>
<comment type="subcellular location">
    <subcellularLocation>
        <location evidence="5">Cytoplasm</location>
    </subcellularLocation>
</comment>
<dbReference type="GO" id="GO:0003856">
    <property type="term" value="F:3-dehydroquinate synthase activity"/>
    <property type="evidence" value="ECO:0007669"/>
    <property type="project" value="UniProtKB-UniRule"/>
</dbReference>
<keyword evidence="16" id="KW-0057">Aromatic amino acid biosynthesis</keyword>
<evidence type="ECO:0000256" key="1">
    <source>
        <dbReference type="ARBA" id="ARBA00001393"/>
    </source>
</evidence>
<dbReference type="InterPro" id="IPR030960">
    <property type="entry name" value="DHQS/DOIS_N"/>
</dbReference>
<dbReference type="Pfam" id="PF01761">
    <property type="entry name" value="DHQ_synthase"/>
    <property type="match status" value="1"/>
</dbReference>
<dbReference type="OrthoDB" id="9806583at2"/>
<keyword evidence="13" id="KW-0547">Nucleotide-binding</keyword>
<dbReference type="GO" id="GO:0005737">
    <property type="term" value="C:cytoplasm"/>
    <property type="evidence" value="ECO:0007669"/>
    <property type="project" value="UniProtKB-SubCell"/>
</dbReference>
<comment type="caution">
    <text evidence="22">The sequence shown here is derived from an EMBL/GenBank/DDBJ whole genome shotgun (WGS) entry which is preliminary data.</text>
</comment>
<evidence type="ECO:0000256" key="10">
    <source>
        <dbReference type="ARBA" id="ARBA00022490"/>
    </source>
</evidence>
<evidence type="ECO:0000256" key="9">
    <source>
        <dbReference type="ARBA" id="ARBA00017684"/>
    </source>
</evidence>
<feature type="domain" description="3-dehydroquinate synthase C-terminal" evidence="21">
    <location>
        <begin position="174"/>
        <end position="309"/>
    </location>
</feature>
<keyword evidence="10" id="KW-0963">Cytoplasm</keyword>
<evidence type="ECO:0000259" key="20">
    <source>
        <dbReference type="Pfam" id="PF01761"/>
    </source>
</evidence>
<dbReference type="RefSeq" id="WP_022938768.1">
    <property type="nucleotide sequence ID" value="NZ_CABKRQ010000006.1"/>
</dbReference>
<sequence>MELSVNLSEASSRIVIVRNAITRLADYIDLNRKVMIITDEGVPAEYQQLVLSQCPNGHLFITEQGEGAKSVRVYQQICMKLLELNFSRNDLILALGGGVIGDLSGFVAATFKRGIHFSSIPTTTLSQIDSSIGGKVAINLDEVKNVLGTFYHPEVVIVDLTTLKTLPRRHYYNGLAEAVKEGLIADPELFELFEKHDADFQNNEPDEVLEEIITRSLIVKKKVVEADEKEANLRKILNFGHTIGHAVESLYHLHDYYHGECVSIGMMKIIENEEIKQRLQAILTKMNLPIDAAYDPDEVIHLIFNDKKADGKKVTIVQVEEIGHAQLIDVDIETLRKYL</sequence>
<dbReference type="Gene3D" id="1.20.1090.10">
    <property type="entry name" value="Dehydroquinate synthase-like - alpha domain"/>
    <property type="match status" value="1"/>
</dbReference>
<gene>
    <name evidence="22" type="ORF">DES51_10281</name>
</gene>
<evidence type="ECO:0000256" key="13">
    <source>
        <dbReference type="ARBA" id="ARBA00022741"/>
    </source>
</evidence>
<dbReference type="FunFam" id="3.40.50.1970:FF:000007">
    <property type="entry name" value="Pentafunctional AROM polypeptide"/>
    <property type="match status" value="1"/>
</dbReference>
<name>A0A2V2EWT5_9FIRM</name>
<dbReference type="GO" id="GO:0008652">
    <property type="term" value="P:amino acid biosynthetic process"/>
    <property type="evidence" value="ECO:0007669"/>
    <property type="project" value="UniProtKB-KW"/>
</dbReference>
<dbReference type="CDD" id="cd08195">
    <property type="entry name" value="DHQS"/>
    <property type="match status" value="1"/>
</dbReference>
<dbReference type="PANTHER" id="PTHR43622">
    <property type="entry name" value="3-DEHYDROQUINATE SYNTHASE"/>
    <property type="match status" value="1"/>
</dbReference>
<dbReference type="GO" id="GO:0009073">
    <property type="term" value="P:aromatic amino acid family biosynthetic process"/>
    <property type="evidence" value="ECO:0007669"/>
    <property type="project" value="UniProtKB-KW"/>
</dbReference>
<evidence type="ECO:0000256" key="4">
    <source>
        <dbReference type="ARBA" id="ARBA00001947"/>
    </source>
</evidence>
<dbReference type="SUPFAM" id="SSF56796">
    <property type="entry name" value="Dehydroquinate synthase-like"/>
    <property type="match status" value="1"/>
</dbReference>
<dbReference type="GO" id="GO:0046872">
    <property type="term" value="F:metal ion binding"/>
    <property type="evidence" value="ECO:0007669"/>
    <property type="project" value="UniProtKB-KW"/>
</dbReference>
<keyword evidence="12" id="KW-0479">Metal-binding</keyword>
<dbReference type="EC" id="4.2.3.4" evidence="8 19"/>
<comment type="cofactor">
    <cofactor evidence="3">
        <name>Co(2+)</name>
        <dbReference type="ChEBI" id="CHEBI:48828"/>
    </cofactor>
</comment>
<dbReference type="InterPro" id="IPR030963">
    <property type="entry name" value="DHQ_synth_fam"/>
</dbReference>
<comment type="cofactor">
    <cofactor evidence="2">
        <name>NAD(+)</name>
        <dbReference type="ChEBI" id="CHEBI:57540"/>
    </cofactor>
</comment>
<evidence type="ECO:0000313" key="23">
    <source>
        <dbReference type="Proteomes" id="UP000247612"/>
    </source>
</evidence>
<evidence type="ECO:0000256" key="2">
    <source>
        <dbReference type="ARBA" id="ARBA00001911"/>
    </source>
</evidence>
<comment type="cofactor">
    <cofactor evidence="4">
        <name>Zn(2+)</name>
        <dbReference type="ChEBI" id="CHEBI:29105"/>
    </cofactor>
</comment>
<keyword evidence="18" id="KW-0170">Cobalt</keyword>
<dbReference type="EMBL" id="QJKH01000002">
    <property type="protein sequence ID" value="PXX80963.1"/>
    <property type="molecule type" value="Genomic_DNA"/>
</dbReference>
<evidence type="ECO:0000256" key="18">
    <source>
        <dbReference type="ARBA" id="ARBA00023285"/>
    </source>
</evidence>
<dbReference type="STRING" id="1034346.GCA_000313565_02481"/>
<proteinExistence type="inferred from homology"/>
<keyword evidence="15" id="KW-0520">NAD</keyword>
<evidence type="ECO:0000313" key="22">
    <source>
        <dbReference type="EMBL" id="PXX80963.1"/>
    </source>
</evidence>
<dbReference type="PANTHER" id="PTHR43622:SF7">
    <property type="entry name" value="3-DEHYDROQUINATE SYNTHASE, CHLOROPLASTIC"/>
    <property type="match status" value="1"/>
</dbReference>
<evidence type="ECO:0000256" key="7">
    <source>
        <dbReference type="ARBA" id="ARBA00005412"/>
    </source>
</evidence>
<comment type="catalytic activity">
    <reaction evidence="1">
        <text>7-phospho-2-dehydro-3-deoxy-D-arabino-heptonate = 3-dehydroquinate + phosphate</text>
        <dbReference type="Rhea" id="RHEA:21968"/>
        <dbReference type="ChEBI" id="CHEBI:32364"/>
        <dbReference type="ChEBI" id="CHEBI:43474"/>
        <dbReference type="ChEBI" id="CHEBI:58394"/>
        <dbReference type="EC" id="4.2.3.4"/>
    </reaction>
</comment>
<evidence type="ECO:0000256" key="17">
    <source>
        <dbReference type="ARBA" id="ARBA00023239"/>
    </source>
</evidence>
<dbReference type="Proteomes" id="UP000247612">
    <property type="component" value="Unassembled WGS sequence"/>
</dbReference>
<keyword evidence="17" id="KW-0456">Lyase</keyword>
<evidence type="ECO:0000256" key="8">
    <source>
        <dbReference type="ARBA" id="ARBA00013031"/>
    </source>
</evidence>
<comment type="similarity">
    <text evidence="7">Belongs to the sugar phosphate cyclases superfamily. Dehydroquinate synthase family.</text>
</comment>
<feature type="domain" description="3-dehydroquinate synthase N-terminal" evidence="20">
    <location>
        <begin position="61"/>
        <end position="171"/>
    </location>
</feature>
<dbReference type="AlphaFoldDB" id="A0A2V2EWT5"/>
<evidence type="ECO:0000256" key="19">
    <source>
        <dbReference type="NCBIfam" id="TIGR01357"/>
    </source>
</evidence>
<comment type="pathway">
    <text evidence="6">Metabolic intermediate biosynthesis; chorismate biosynthesis; chorismate from D-erythrose 4-phosphate and phosphoenolpyruvate: step 2/7.</text>
</comment>